<sequence length="1013" mass="111708">MSASNYLRRPGRTSKPTSDVRPGPPEGLGPGIVECLRVKGYCVLTDVVSPNDLDAAQGAIPNVDTWVQPAGLVQDGLLGDEGSSRIIRLEQTNREMKPPSGSGFPGIDFLMWQLLEGLTAPLREELGFSGCQRDETILHEAALSEWDNMDLEDEEAERWCNTFISHKVIIMLFLGPKRGVVELQPFDPDADSIEVTTEPGMAVVARTDELSFRFYSKGHEPTYAATCFIRQPHILLMRRKKMLEHMVPAAEQLDTYRMNRMREIKETEEQEDDESVPRKWVADGNRMFFKQELINVRSASCRLASDWDWETTQLAVLRGGTDTVLTVPLQRWDHNVYFRQEGDSDAGFPKTNCRHGAFMDGYDLLDNWKFKLTVTESEAMDPAQKQALEVAYEAMHQAGYKKTPGASYPIGMFVGQGTSEWYHADRRPAEIPGMFSLTSWSSSITAGRLSFLLNCKGPSLSIDTDQASSLTAVFQASDAISRKGRFTPSTAACAIGAHLVLASVIWLARSQSGSFSNTGRCFTFGDNADGLVVADGVGCGLLKPRMEIVDEEEIIDCDSVGTIVGSASNNSGGRASNLRAPHGTSLQELLLEAIEASGIQPADLDIMECHGPSNCTGDYIEVMSMVSVMRAQPEDQGSMLQASCSKSNVGNSISMAGLSGLIKTMLCIRWGIVMPNVHLKCLNSRVDLGDPRCQSLSIATELLEQGLGNIDTNVFAGVTAFGWGGTNIHIQCFGNPDEGPRPEAEAWQDEPKSRLLYWPAGGGDIDIDRRPRKGYFIIGTFNEWKEGVHMHSEGDGCHGYTLTLGENRWEQFQILIDGNTSKVMHPGQYKAPKGTKVYGPDDLEGIHEVTWLLDARGKEGHSPAGRMGDRYRVRIHVAGKWMVVTWTKLEDAITPTPAVPLPAATYCLRGSWDDYEGMLAMDPVAATPGVYSAQVTLRGRGGSFIIFRNDDPAQAIYPARPNSPWNEAILGPDDPMEGLEWCLFGRAGDCFKIEFRRTLEDDADTMKLKWHKL</sequence>
<keyword evidence="3" id="KW-0808">Transferase</keyword>
<dbReference type="Pfam" id="PF00109">
    <property type="entry name" value="ketoacyl-synt"/>
    <property type="match status" value="1"/>
</dbReference>
<proteinExistence type="inferred from homology"/>
<dbReference type="GO" id="GO:0004312">
    <property type="term" value="F:fatty acid synthase activity"/>
    <property type="evidence" value="ECO:0007669"/>
    <property type="project" value="TreeGrafter"/>
</dbReference>
<evidence type="ECO:0000313" key="6">
    <source>
        <dbReference type="EMBL" id="AQS99277.1"/>
    </source>
</evidence>
<evidence type="ECO:0000256" key="4">
    <source>
        <dbReference type="SAM" id="MobiDB-lite"/>
    </source>
</evidence>
<dbReference type="PANTHER" id="PTHR43775">
    <property type="entry name" value="FATTY ACID SYNTHASE"/>
    <property type="match status" value="1"/>
</dbReference>
<dbReference type="InterPro" id="IPR020841">
    <property type="entry name" value="PKS_Beta-ketoAc_synthase_dom"/>
</dbReference>
<evidence type="ECO:0000256" key="1">
    <source>
        <dbReference type="ARBA" id="ARBA00022450"/>
    </source>
</evidence>
<keyword evidence="2" id="KW-0597">Phosphoprotein</keyword>
<reference evidence="6" key="1">
    <citation type="journal article" date="2017" name="J. Eukaryot. Microbiol.">
        <title>Role of Modular Polyketide Synthases in the Production of Polyether Ladder Compounds in Ciguatoxin-producing Gambierdiscus polynesiensis and G.excentricus (Dinophyceae).</title>
        <authorList>
            <person name="Kohli G.S."/>
            <person name="Campbell K."/>
            <person name="John U."/>
            <person name="Smith K.F."/>
            <person name="Fraga S."/>
            <person name="Rhodes L.L."/>
            <person name="Murray S.A."/>
        </authorList>
    </citation>
    <scope>NUCLEOTIDE SEQUENCE</scope>
    <source>
        <strain evidence="6">Contig_31728</strain>
    </source>
</reference>
<dbReference type="PROSITE" id="PS52004">
    <property type="entry name" value="KS3_2"/>
    <property type="match status" value="1"/>
</dbReference>
<evidence type="ECO:0000256" key="2">
    <source>
        <dbReference type="ARBA" id="ARBA00022553"/>
    </source>
</evidence>
<comment type="similarity">
    <text evidence="3">Belongs to the thiolase-like superfamily. Beta-ketoacyl-ACP synthases family.</text>
</comment>
<dbReference type="InterPro" id="IPR014031">
    <property type="entry name" value="Ketoacyl_synth_C"/>
</dbReference>
<dbReference type="InterPro" id="IPR030834">
    <property type="entry name" value="PKS_assoc_dom"/>
</dbReference>
<dbReference type="SUPFAM" id="SSF53901">
    <property type="entry name" value="Thiolase-like"/>
    <property type="match status" value="2"/>
</dbReference>
<evidence type="ECO:0000256" key="3">
    <source>
        <dbReference type="RuleBase" id="RU003694"/>
    </source>
</evidence>
<accession>A0A1S6K863</accession>
<dbReference type="InterPro" id="IPR016039">
    <property type="entry name" value="Thiolase-like"/>
</dbReference>
<dbReference type="SMART" id="SM00825">
    <property type="entry name" value="PKS_KS"/>
    <property type="match status" value="1"/>
</dbReference>
<dbReference type="InterPro" id="IPR014030">
    <property type="entry name" value="Ketoacyl_synth_N"/>
</dbReference>
<dbReference type="Pfam" id="PF02801">
    <property type="entry name" value="Ketoacyl-synt_C"/>
    <property type="match status" value="1"/>
</dbReference>
<feature type="domain" description="Ketosynthase family 3 (KS3)" evidence="5">
    <location>
        <begin position="291"/>
        <end position="734"/>
    </location>
</feature>
<dbReference type="GO" id="GO:0006633">
    <property type="term" value="P:fatty acid biosynthetic process"/>
    <property type="evidence" value="ECO:0007669"/>
    <property type="project" value="TreeGrafter"/>
</dbReference>
<dbReference type="PANTHER" id="PTHR43775:SF37">
    <property type="entry name" value="SI:DKEY-61P9.11"/>
    <property type="match status" value="1"/>
</dbReference>
<evidence type="ECO:0000259" key="5">
    <source>
        <dbReference type="PROSITE" id="PS52004"/>
    </source>
</evidence>
<protein>
    <submittedName>
        <fullName evidence="6">Type I polyketide synthase</fullName>
    </submittedName>
</protein>
<feature type="region of interest" description="Disordered" evidence="4">
    <location>
        <begin position="1"/>
        <end position="29"/>
    </location>
</feature>
<organism evidence="6">
    <name type="scientific">Gambierdiscus polynesiensis</name>
    <dbReference type="NCBI Taxonomy" id="439318"/>
    <lineage>
        <taxon>Eukaryota</taxon>
        <taxon>Sar</taxon>
        <taxon>Alveolata</taxon>
        <taxon>Dinophyceae</taxon>
        <taxon>Gonyaulacales</taxon>
        <taxon>Pyrocystaceae</taxon>
        <taxon>Gambierdiscus</taxon>
    </lineage>
</organism>
<dbReference type="EMBL" id="KX395859">
    <property type="protein sequence ID" value="AQS99277.1"/>
    <property type="molecule type" value="Transcribed_RNA"/>
</dbReference>
<dbReference type="InterPro" id="IPR050091">
    <property type="entry name" value="PKS_NRPS_Biosynth_Enz"/>
</dbReference>
<dbReference type="AlphaFoldDB" id="A0A1S6K863"/>
<keyword evidence="1" id="KW-0596">Phosphopantetheine</keyword>
<dbReference type="CDD" id="cd00833">
    <property type="entry name" value="PKS"/>
    <property type="match status" value="1"/>
</dbReference>
<name>A0A1S6K863_9DINO</name>
<dbReference type="NCBIfam" id="TIGR04556">
    <property type="entry name" value="PKS_assoc"/>
    <property type="match status" value="1"/>
</dbReference>
<dbReference type="Gene3D" id="3.40.47.10">
    <property type="match status" value="1"/>
</dbReference>